<gene>
    <name evidence="1" type="ordered locus">HF1_08110</name>
</gene>
<name>E8ZI48_MYCHL</name>
<evidence type="ECO:0000313" key="2">
    <source>
        <dbReference type="Proteomes" id="UP000008637"/>
    </source>
</evidence>
<keyword evidence="2" id="KW-1185">Reference proteome</keyword>
<proteinExistence type="predicted"/>
<protein>
    <submittedName>
        <fullName evidence="1">Uncharacterized protein</fullName>
    </submittedName>
</protein>
<organism evidence="1 2">
    <name type="scientific">Mycoplasma haemofelis (strain Langford 1)</name>
    <name type="common">Haemobartonella felis</name>
    <dbReference type="NCBI Taxonomy" id="941640"/>
    <lineage>
        <taxon>Bacteria</taxon>
        <taxon>Bacillati</taxon>
        <taxon>Mycoplasmatota</taxon>
        <taxon>Mollicutes</taxon>
        <taxon>Mycoplasmataceae</taxon>
        <taxon>Mycoplasma</taxon>
    </lineage>
</organism>
<sequence length="210" mass="23170">MNPNLLKFGLPTIGAAGAGSVGYGVYSHISNKDRTLRDWVSEVSLIEDPKSKNWETVFEDLKAEDTELISVLSSINSSITKTSKNVDAAPVLREWCNTALNKKDTVANKADLLPKIKKWCASQPLTLSEKLKNENKSLLSSGWDTQYGKLKDSIFEDIKDKGENFNSKDDTTKGGQALQKWCQKNVAKGTHEEGAAELFKKVKARCTSSN</sequence>
<dbReference type="Proteomes" id="UP000008637">
    <property type="component" value="Chromosome"/>
</dbReference>
<dbReference type="AlphaFoldDB" id="E8ZI48"/>
<accession>E8ZI48</accession>
<reference evidence="1 2" key="1">
    <citation type="journal article" date="2011" name="J. Bacteriol.">
        <title>Complete genome sequence of Mycoplasma haemofelis, a hemotropic mycoplasma.</title>
        <authorList>
            <person name="Barker E.N."/>
            <person name="Helps C.R."/>
            <person name="Peters I.R."/>
            <person name="Darby A.C."/>
            <person name="Radford A.D."/>
            <person name="Tasker S."/>
        </authorList>
    </citation>
    <scope>NUCLEOTIDE SEQUENCE [LARGE SCALE GENOMIC DNA]</scope>
    <source>
        <strain evidence="1 2">Langford 1</strain>
    </source>
</reference>
<evidence type="ECO:0000313" key="1">
    <source>
        <dbReference type="EMBL" id="CBY92819.1"/>
    </source>
</evidence>
<dbReference type="KEGG" id="mha:HF1_08110"/>
<dbReference type="HOGENOM" id="CLU_109325_0_0_14"/>
<dbReference type="EMBL" id="FR773153">
    <property type="protein sequence ID" value="CBY92819.1"/>
    <property type="molecule type" value="Genomic_DNA"/>
</dbReference>